<evidence type="ECO:0000313" key="1">
    <source>
        <dbReference type="EMBL" id="GIY68250.1"/>
    </source>
</evidence>
<dbReference type="AlphaFoldDB" id="A0AAV4VFI6"/>
<proteinExistence type="predicted"/>
<gene>
    <name evidence="1" type="ORF">CDAR_499871</name>
</gene>
<reference evidence="1 2" key="1">
    <citation type="submission" date="2021-06" db="EMBL/GenBank/DDBJ databases">
        <title>Caerostris darwini draft genome.</title>
        <authorList>
            <person name="Kono N."/>
            <person name="Arakawa K."/>
        </authorList>
    </citation>
    <scope>NUCLEOTIDE SEQUENCE [LARGE SCALE GENOMIC DNA]</scope>
</reference>
<dbReference type="EMBL" id="BPLQ01012850">
    <property type="protein sequence ID" value="GIY68250.1"/>
    <property type="molecule type" value="Genomic_DNA"/>
</dbReference>
<accession>A0AAV4VFI6</accession>
<sequence>MLLSGKKTVIDREEMAIFVTMEQHISVHLYNKMVLLSDSRTTIQAIETYESPSSKNILSADGQFNFVSILKKQSQKQPLQPVTEPVPQEDAGKLNKALFVLKEFTKNL</sequence>
<dbReference type="Proteomes" id="UP001054837">
    <property type="component" value="Unassembled WGS sequence"/>
</dbReference>
<organism evidence="1 2">
    <name type="scientific">Caerostris darwini</name>
    <dbReference type="NCBI Taxonomy" id="1538125"/>
    <lineage>
        <taxon>Eukaryota</taxon>
        <taxon>Metazoa</taxon>
        <taxon>Ecdysozoa</taxon>
        <taxon>Arthropoda</taxon>
        <taxon>Chelicerata</taxon>
        <taxon>Arachnida</taxon>
        <taxon>Araneae</taxon>
        <taxon>Araneomorphae</taxon>
        <taxon>Entelegynae</taxon>
        <taxon>Araneoidea</taxon>
        <taxon>Araneidae</taxon>
        <taxon>Caerostris</taxon>
    </lineage>
</organism>
<keyword evidence="2" id="KW-1185">Reference proteome</keyword>
<evidence type="ECO:0000313" key="2">
    <source>
        <dbReference type="Proteomes" id="UP001054837"/>
    </source>
</evidence>
<name>A0AAV4VFI6_9ARAC</name>
<protein>
    <submittedName>
        <fullName evidence="1">Uncharacterized protein</fullName>
    </submittedName>
</protein>
<comment type="caution">
    <text evidence="1">The sequence shown here is derived from an EMBL/GenBank/DDBJ whole genome shotgun (WGS) entry which is preliminary data.</text>
</comment>